<evidence type="ECO:0000313" key="7">
    <source>
        <dbReference type="Proteomes" id="UP001589683"/>
    </source>
</evidence>
<evidence type="ECO:0000313" key="6">
    <source>
        <dbReference type="EMBL" id="MFB9232878.1"/>
    </source>
</evidence>
<comment type="caution">
    <text evidence="6">The sequence shown here is derived from an EMBL/GenBank/DDBJ whole genome shotgun (WGS) entry which is preliminary data.</text>
</comment>
<evidence type="ECO:0000256" key="4">
    <source>
        <dbReference type="SAM" id="SignalP"/>
    </source>
</evidence>
<dbReference type="Gene3D" id="1.10.530.10">
    <property type="match status" value="1"/>
</dbReference>
<dbReference type="SUPFAM" id="SSF53955">
    <property type="entry name" value="Lysozyme-like"/>
    <property type="match status" value="1"/>
</dbReference>
<organism evidence="6 7">
    <name type="scientific">Pseudohalocynthiibacter aestuariivivens</name>
    <dbReference type="NCBI Taxonomy" id="1591409"/>
    <lineage>
        <taxon>Bacteria</taxon>
        <taxon>Pseudomonadati</taxon>
        <taxon>Pseudomonadota</taxon>
        <taxon>Alphaproteobacteria</taxon>
        <taxon>Rhodobacterales</taxon>
        <taxon>Paracoccaceae</taxon>
        <taxon>Pseudohalocynthiibacter</taxon>
    </lineage>
</organism>
<protein>
    <submittedName>
        <fullName evidence="6">Lytic transglycosylase domain-containing protein</fullName>
    </submittedName>
</protein>
<keyword evidence="7" id="KW-1185">Reference proteome</keyword>
<feature type="chain" id="PRO_5045376048" evidence="4">
    <location>
        <begin position="20"/>
        <end position="647"/>
    </location>
</feature>
<evidence type="ECO:0000256" key="3">
    <source>
        <dbReference type="ARBA" id="ARBA00022729"/>
    </source>
</evidence>
<dbReference type="EMBL" id="JBHMEA010000044">
    <property type="protein sequence ID" value="MFB9232878.1"/>
    <property type="molecule type" value="Genomic_DNA"/>
</dbReference>
<dbReference type="Pfam" id="PF01464">
    <property type="entry name" value="SLT"/>
    <property type="match status" value="1"/>
</dbReference>
<gene>
    <name evidence="6" type="ORF">ACFFUT_13885</name>
</gene>
<dbReference type="InterPro" id="IPR000189">
    <property type="entry name" value="Transglyc_AS"/>
</dbReference>
<dbReference type="InterPro" id="IPR008258">
    <property type="entry name" value="Transglycosylase_SLT_dom_1"/>
</dbReference>
<feature type="domain" description="Transglycosylase SLT" evidence="5">
    <location>
        <begin position="491"/>
        <end position="593"/>
    </location>
</feature>
<feature type="signal peptide" evidence="4">
    <location>
        <begin position="1"/>
        <end position="19"/>
    </location>
</feature>
<dbReference type="PANTHER" id="PTHR37423:SF2">
    <property type="entry name" value="MEMBRANE-BOUND LYTIC MUREIN TRANSGLYCOSYLASE C"/>
    <property type="match status" value="1"/>
</dbReference>
<evidence type="ECO:0000256" key="2">
    <source>
        <dbReference type="ARBA" id="ARBA00009387"/>
    </source>
</evidence>
<name>A0ABV5JJJ3_9RHOB</name>
<reference evidence="6 7" key="1">
    <citation type="submission" date="2024-09" db="EMBL/GenBank/DDBJ databases">
        <authorList>
            <person name="Sun Q."/>
            <person name="Mori K."/>
        </authorList>
    </citation>
    <scope>NUCLEOTIDE SEQUENCE [LARGE SCALE GENOMIC DNA]</scope>
    <source>
        <strain evidence="6 7">CECT 8726</strain>
    </source>
</reference>
<keyword evidence="3 4" id="KW-0732">Signal</keyword>
<accession>A0ABV5JJJ3</accession>
<dbReference type="PROSITE" id="PS00922">
    <property type="entry name" value="TRANSGLYCOSYLASE"/>
    <property type="match status" value="1"/>
</dbReference>
<dbReference type="InterPro" id="IPR023346">
    <property type="entry name" value="Lysozyme-like_dom_sf"/>
</dbReference>
<comment type="similarity">
    <text evidence="1">Belongs to the transglycosylase Slt family.</text>
</comment>
<dbReference type="Proteomes" id="UP001589683">
    <property type="component" value="Unassembled WGS sequence"/>
</dbReference>
<dbReference type="CDD" id="cd13401">
    <property type="entry name" value="Slt70-like"/>
    <property type="match status" value="1"/>
</dbReference>
<proteinExistence type="inferred from homology"/>
<sequence length="647" mass="72104">MHQLIVLLLLFCVSVSAVEAQTTEQGQAMASAMKEVRDDNWDEAVKLARPEGQVALDLVEWRRLRAGEGDFTDFQRFLTRRSDWPGLKRLRARGEISITDAIPTADVLAYFEDHPPQTGNGALQRGRAFREIGAQHDANDEAVIAWRSLSIEPSARTVLLQRYGHILGAHHEARLDMLLWRGLVSEAKAMFPLVSPGWRKLAEARLGLRADSNGVDGLIAAVPAALRNDPGLAYERFLWRAKKGRDEAAIEIALARSGSAVSLGEPERWGRYRRQMARQLMRDGQPRLAYRLASAHHLSEGRNYADLEWLSGFIALRKLDEPAQALEHFQNFQAAVFTPISLGRAGYWKGRAEEALGNTEAAQAAYAFGARYQTSFYGLLAAERAGRKMDAGLTGAESFPDWRNADFMQSSVIAAALLLLEAGEPDLAKRFFLHQAESLNRSELGQLADLALSLDAPHIALKIAKQAAQQGYMLPRSYYPLHPLRSEELPVAPELTLSIARRESEFNPVAVSGAGARGIMQLMPRTAQAMTSKLGLGYNGDRLLTDWRYNSQLGSAYLALLIEEFGKSYVLVAAGYNAGPSRPRKWIERFGDPRNESVDAVDWIEHIPFDETRNYVMRVMESLPVYRARLTGQVQELTLSQELRQSP</sequence>
<evidence type="ECO:0000256" key="1">
    <source>
        <dbReference type="ARBA" id="ARBA00007734"/>
    </source>
</evidence>
<dbReference type="SUPFAM" id="SSF48435">
    <property type="entry name" value="Bacterial muramidases"/>
    <property type="match status" value="1"/>
</dbReference>
<dbReference type="RefSeq" id="WP_213887115.1">
    <property type="nucleotide sequence ID" value="NZ_JAGFNU010000001.1"/>
</dbReference>
<comment type="similarity">
    <text evidence="2">Belongs to the virb1 family.</text>
</comment>
<dbReference type="InterPro" id="IPR008939">
    <property type="entry name" value="Lytic_TGlycosylase_superhlx_U"/>
</dbReference>
<dbReference type="Gene3D" id="1.25.20.10">
    <property type="entry name" value="Bacterial muramidases"/>
    <property type="match status" value="1"/>
</dbReference>
<evidence type="ECO:0000259" key="5">
    <source>
        <dbReference type="Pfam" id="PF01464"/>
    </source>
</evidence>
<dbReference type="PANTHER" id="PTHR37423">
    <property type="entry name" value="SOLUBLE LYTIC MUREIN TRANSGLYCOSYLASE-RELATED"/>
    <property type="match status" value="1"/>
</dbReference>